<keyword evidence="10" id="KW-1185">Reference proteome</keyword>
<dbReference type="Pfam" id="PF02687">
    <property type="entry name" value="FtsX"/>
    <property type="match status" value="2"/>
</dbReference>
<dbReference type="InterPro" id="IPR025857">
    <property type="entry name" value="MacB_PCD"/>
</dbReference>
<proteinExistence type="predicted"/>
<feature type="domain" description="ABC3 transporter permease C-terminal" evidence="7">
    <location>
        <begin position="290"/>
        <end position="406"/>
    </location>
</feature>
<comment type="caution">
    <text evidence="9">The sequence shown here is derived from an EMBL/GenBank/DDBJ whole genome shotgun (WGS) entry which is preliminary data.</text>
</comment>
<evidence type="ECO:0000313" key="9">
    <source>
        <dbReference type="EMBL" id="RFM36866.1"/>
    </source>
</evidence>
<evidence type="ECO:0000256" key="5">
    <source>
        <dbReference type="ARBA" id="ARBA00023136"/>
    </source>
</evidence>
<evidence type="ECO:0000256" key="2">
    <source>
        <dbReference type="ARBA" id="ARBA00022475"/>
    </source>
</evidence>
<keyword evidence="3 6" id="KW-0812">Transmembrane</keyword>
<feature type="transmembrane region" description="Helical" evidence="6">
    <location>
        <begin position="726"/>
        <end position="746"/>
    </location>
</feature>
<dbReference type="GO" id="GO:0022857">
    <property type="term" value="F:transmembrane transporter activity"/>
    <property type="evidence" value="ECO:0007669"/>
    <property type="project" value="TreeGrafter"/>
</dbReference>
<evidence type="ECO:0000256" key="3">
    <source>
        <dbReference type="ARBA" id="ARBA00022692"/>
    </source>
</evidence>
<protein>
    <submittedName>
        <fullName evidence="9">ABC transporter permease</fullName>
    </submittedName>
</protein>
<feature type="domain" description="MacB-like periplasmic core" evidence="8">
    <location>
        <begin position="434"/>
        <end position="635"/>
    </location>
</feature>
<feature type="transmembrane region" description="Helical" evidence="6">
    <location>
        <begin position="335"/>
        <end position="357"/>
    </location>
</feature>
<evidence type="ECO:0000256" key="4">
    <source>
        <dbReference type="ARBA" id="ARBA00022989"/>
    </source>
</evidence>
<accession>A0A3E1P9J4</accession>
<feature type="transmembrane region" description="Helical" evidence="6">
    <location>
        <begin position="377"/>
        <end position="401"/>
    </location>
</feature>
<evidence type="ECO:0000256" key="1">
    <source>
        <dbReference type="ARBA" id="ARBA00004651"/>
    </source>
</evidence>
<dbReference type="InterPro" id="IPR050250">
    <property type="entry name" value="Macrolide_Exporter_MacB"/>
</dbReference>
<feature type="domain" description="MacB-like periplasmic core" evidence="8">
    <location>
        <begin position="20"/>
        <end position="241"/>
    </location>
</feature>
<dbReference type="GO" id="GO:0005886">
    <property type="term" value="C:plasma membrane"/>
    <property type="evidence" value="ECO:0007669"/>
    <property type="project" value="UniProtKB-SubCell"/>
</dbReference>
<dbReference type="Pfam" id="PF12704">
    <property type="entry name" value="MacB_PCD"/>
    <property type="match status" value="2"/>
</dbReference>
<dbReference type="EMBL" id="QTJV01000001">
    <property type="protein sequence ID" value="RFM36866.1"/>
    <property type="molecule type" value="Genomic_DNA"/>
</dbReference>
<evidence type="ECO:0000256" key="6">
    <source>
        <dbReference type="SAM" id="Phobius"/>
    </source>
</evidence>
<gene>
    <name evidence="9" type="ORF">DXN04_05030</name>
</gene>
<feature type="transmembrane region" description="Helical" evidence="6">
    <location>
        <begin position="21"/>
        <end position="42"/>
    </location>
</feature>
<feature type="domain" description="ABC3 transporter permease C-terminal" evidence="7">
    <location>
        <begin position="677"/>
        <end position="790"/>
    </location>
</feature>
<dbReference type="RefSeq" id="WP_116852185.1">
    <property type="nucleotide sequence ID" value="NZ_QTJV01000001.1"/>
</dbReference>
<organism evidence="9 10">
    <name type="scientific">Chitinophaga silvisoli</name>
    <dbReference type="NCBI Taxonomy" id="2291814"/>
    <lineage>
        <taxon>Bacteria</taxon>
        <taxon>Pseudomonadati</taxon>
        <taxon>Bacteroidota</taxon>
        <taxon>Chitinophagia</taxon>
        <taxon>Chitinophagales</taxon>
        <taxon>Chitinophagaceae</taxon>
        <taxon>Chitinophaga</taxon>
    </lineage>
</organism>
<dbReference type="AlphaFoldDB" id="A0A3E1P9J4"/>
<keyword evidence="2" id="KW-1003">Cell membrane</keyword>
<dbReference type="Proteomes" id="UP000261174">
    <property type="component" value="Unassembled WGS sequence"/>
</dbReference>
<dbReference type="InterPro" id="IPR003838">
    <property type="entry name" value="ABC3_permease_C"/>
</dbReference>
<feature type="transmembrane region" description="Helical" evidence="6">
    <location>
        <begin position="758"/>
        <end position="778"/>
    </location>
</feature>
<name>A0A3E1P9J4_9BACT</name>
<keyword evidence="4 6" id="KW-1133">Transmembrane helix</keyword>
<evidence type="ECO:0000259" key="7">
    <source>
        <dbReference type="Pfam" id="PF02687"/>
    </source>
</evidence>
<keyword evidence="5 6" id="KW-0472">Membrane</keyword>
<feature type="transmembrane region" description="Helical" evidence="6">
    <location>
        <begin position="426"/>
        <end position="446"/>
    </location>
</feature>
<dbReference type="PANTHER" id="PTHR30572:SF18">
    <property type="entry name" value="ABC-TYPE MACROLIDE FAMILY EXPORT SYSTEM PERMEASE COMPONENT 2"/>
    <property type="match status" value="1"/>
</dbReference>
<feature type="transmembrane region" description="Helical" evidence="6">
    <location>
        <begin position="283"/>
        <end position="304"/>
    </location>
</feature>
<dbReference type="PANTHER" id="PTHR30572">
    <property type="entry name" value="MEMBRANE COMPONENT OF TRANSPORTER-RELATED"/>
    <property type="match status" value="1"/>
</dbReference>
<sequence>MFKNYLKTAWRSLKRNKVHSFINIIGLAVGITVVMLIAFWVYDETSYNTYFKNYNSIARIKQNQTFEGKIYTQDAIPFPLGKALQTEYSSDFKHVIMSSWQGDHILNFGLKSLTQSGMFMDQGADEMLSLKMLYGKYGSLGQPNDILLSASAAKALFGNENPMNRQLKIDNEMDVNVAGVFEDIPQNTEFKKLNFIASWNLYASKIWVKKIQNDWTDNSFQTFIQLANNVNINSVNKKIANIKYNKTDEEDKKNHSKIFLTPMRNWHLHNNWENGVASGGQIVYVWMFGIIGIFVLLLACINFMNLATAKSEKRAKEVGIRKAVGSARKMLIEQFYLESILVVTIAFGFALLFAAIALPWFNKLANKQMNIPWTNAYFWLTGILFIFITGIISGSYPALYLSSFNPIKILKGNFRATRHASIPRKALIVMQFAISLILIIGTIVVYKQITYAQNRPIGYSRNALISIPMTTEDFGKNYNAIKTELMGKGIAETVATSSSPLTRSWFTTGGYTWQGKNPDLNQDFVKYFVSPDFGKTINWQIVQGRNFSSAFPSDSSGLIINESAVKYMGLKNPVGALITKNDSTQATYQIVGVVKDIVTESAYEPVQQTFYFFDKGGKANFIFIKLKANKSAHVAIEQTGEIFKKYITTAPFEYTFVSDDFAEKFSNEERIGKLAGLFSALAVLISALGLYGMASFMAEQRTKEIGIRKVLGASAINVWGLLSKEFIVLVIVAIMIAVPVAYYLMHNWLQNYNYRTNIPWQIFLLSGIGALAITLMTISFQSIKAAIANPVKSLTTE</sequence>
<dbReference type="OrthoDB" id="5933722at2"/>
<reference evidence="9 10" key="1">
    <citation type="submission" date="2018-08" db="EMBL/GenBank/DDBJ databases">
        <title>Chitinophaga sp. K20C18050901, a novel bacterium isolated from forest soil.</title>
        <authorList>
            <person name="Wang C."/>
        </authorList>
    </citation>
    <scope>NUCLEOTIDE SEQUENCE [LARGE SCALE GENOMIC DNA]</scope>
    <source>
        <strain evidence="9 10">K20C18050901</strain>
    </source>
</reference>
<comment type="subcellular location">
    <subcellularLocation>
        <location evidence="1">Cell membrane</location>
        <topology evidence="1">Multi-pass membrane protein</topology>
    </subcellularLocation>
</comment>
<evidence type="ECO:0000259" key="8">
    <source>
        <dbReference type="Pfam" id="PF12704"/>
    </source>
</evidence>
<evidence type="ECO:0000313" key="10">
    <source>
        <dbReference type="Proteomes" id="UP000261174"/>
    </source>
</evidence>
<feature type="transmembrane region" description="Helical" evidence="6">
    <location>
        <begin position="674"/>
        <end position="698"/>
    </location>
</feature>